<evidence type="ECO:0000313" key="4">
    <source>
        <dbReference type="Proteomes" id="UP001176940"/>
    </source>
</evidence>
<gene>
    <name evidence="3" type="ORF">RIMI_LOCUS391853</name>
</gene>
<reference evidence="3" key="1">
    <citation type="submission" date="2023-07" db="EMBL/GenBank/DDBJ databases">
        <authorList>
            <person name="Stuckert A."/>
        </authorList>
    </citation>
    <scope>NUCLEOTIDE SEQUENCE</scope>
</reference>
<accession>A0ABN9KNC2</accession>
<dbReference type="PROSITE" id="PS51257">
    <property type="entry name" value="PROKAR_LIPOPROTEIN"/>
    <property type="match status" value="1"/>
</dbReference>
<feature type="compositionally biased region" description="Basic and acidic residues" evidence="1">
    <location>
        <begin position="99"/>
        <end position="111"/>
    </location>
</feature>
<feature type="region of interest" description="Disordered" evidence="1">
    <location>
        <begin position="52"/>
        <end position="82"/>
    </location>
</feature>
<comment type="caution">
    <text evidence="3">The sequence shown here is derived from an EMBL/GenBank/DDBJ whole genome shotgun (WGS) entry which is preliminary data.</text>
</comment>
<sequence>MNSDGKPVPLRCVLMTISMGVLLVLLSACPACTHKNRGSKFEDTIVTALPSPEIPVLTPPQKTDTTVEKISRKGTGEQTPKLSPKYSWLLFLKHADREAKNKRRGHEDSSQNHHTGPIGPPAPSRHHNQAINHVSREKKLSQFLQLLSDILVKQKDGDHLPPTVLPAKVLAAFTCRTIGDILVDAGEMKELQNYQRLLLEGSFYRSAGLNLTSGRYTAPFTGLYAFYARLRIEPRSAQGSDGFSACDALYPVPLPGKFVLAAKSQFHQQGGCRYNYIEWSIVHPGRPIRVTFLGEQDGFLARAGEGVRFQRRALRTVILLLFLIKLRGDIHDTQDPLYFII</sequence>
<evidence type="ECO:0000256" key="1">
    <source>
        <dbReference type="SAM" id="MobiDB-lite"/>
    </source>
</evidence>
<proteinExistence type="predicted"/>
<feature type="chain" id="PRO_5045435904" description="C1q domain-containing protein" evidence="2">
    <location>
        <begin position="32"/>
        <end position="341"/>
    </location>
</feature>
<organism evidence="3 4">
    <name type="scientific">Ranitomeya imitator</name>
    <name type="common">mimic poison frog</name>
    <dbReference type="NCBI Taxonomy" id="111125"/>
    <lineage>
        <taxon>Eukaryota</taxon>
        <taxon>Metazoa</taxon>
        <taxon>Chordata</taxon>
        <taxon>Craniata</taxon>
        <taxon>Vertebrata</taxon>
        <taxon>Euteleostomi</taxon>
        <taxon>Amphibia</taxon>
        <taxon>Batrachia</taxon>
        <taxon>Anura</taxon>
        <taxon>Neobatrachia</taxon>
        <taxon>Hyloidea</taxon>
        <taxon>Dendrobatidae</taxon>
        <taxon>Dendrobatinae</taxon>
        <taxon>Ranitomeya</taxon>
    </lineage>
</organism>
<feature type="region of interest" description="Disordered" evidence="1">
    <location>
        <begin position="99"/>
        <end position="127"/>
    </location>
</feature>
<keyword evidence="4" id="KW-1185">Reference proteome</keyword>
<protein>
    <recommendedName>
        <fullName evidence="5">C1q domain-containing protein</fullName>
    </recommendedName>
</protein>
<dbReference type="Proteomes" id="UP001176940">
    <property type="component" value="Unassembled WGS sequence"/>
</dbReference>
<evidence type="ECO:0008006" key="5">
    <source>
        <dbReference type="Google" id="ProtNLM"/>
    </source>
</evidence>
<feature type="signal peptide" evidence="2">
    <location>
        <begin position="1"/>
        <end position="31"/>
    </location>
</feature>
<dbReference type="EMBL" id="CAUEEQ010000448">
    <property type="protein sequence ID" value="CAJ0916984.1"/>
    <property type="molecule type" value="Genomic_DNA"/>
</dbReference>
<evidence type="ECO:0000256" key="2">
    <source>
        <dbReference type="SAM" id="SignalP"/>
    </source>
</evidence>
<name>A0ABN9KNC2_9NEOB</name>
<evidence type="ECO:0000313" key="3">
    <source>
        <dbReference type="EMBL" id="CAJ0916984.1"/>
    </source>
</evidence>
<keyword evidence="2" id="KW-0732">Signal</keyword>
<feature type="compositionally biased region" description="Basic and acidic residues" evidence="1">
    <location>
        <begin position="65"/>
        <end position="75"/>
    </location>
</feature>